<comment type="similarity">
    <text evidence="2">Belongs to the phosphoenolpyruvate carboxykinase (ATP) family.</text>
</comment>
<evidence type="ECO:0000313" key="12">
    <source>
        <dbReference type="EMBL" id="KDO78738.1"/>
    </source>
</evidence>
<dbReference type="InterPro" id="IPR008210">
    <property type="entry name" value="PEP_carboxykinase_N"/>
</dbReference>
<dbReference type="Gene3D" id="3.40.449.10">
    <property type="entry name" value="Phosphoenolpyruvate Carboxykinase, domain 1"/>
    <property type="match status" value="1"/>
</dbReference>
<dbReference type="InterPro" id="IPR001272">
    <property type="entry name" value="PEP_carboxykinase_ATP"/>
</dbReference>
<dbReference type="SUPFAM" id="SSF68923">
    <property type="entry name" value="PEP carboxykinase N-terminal domain"/>
    <property type="match status" value="1"/>
</dbReference>
<dbReference type="AlphaFoldDB" id="A0A067GGC0"/>
<accession>A0A067GGC0</accession>
<name>A0A067GGC0_CITSI</name>
<dbReference type="SUPFAM" id="SSF53795">
    <property type="entry name" value="PEP carboxykinase-like"/>
    <property type="match status" value="1"/>
</dbReference>
<dbReference type="PANTHER" id="PTHR30031">
    <property type="entry name" value="PHOSPHOENOLPYRUVATE CARBOXYKINASE ATP"/>
    <property type="match status" value="1"/>
</dbReference>
<gene>
    <name evidence="12" type="ORF">CISIN_1g0064861mg</name>
</gene>
<keyword evidence="6" id="KW-0547">Nucleotide-binding</keyword>
<dbReference type="Pfam" id="PF01293">
    <property type="entry name" value="PEPCK_ATP"/>
    <property type="match status" value="1"/>
</dbReference>
<dbReference type="FunFam" id="3.40.449.10:FF:000009">
    <property type="entry name" value="Uncharacterized protein"/>
    <property type="match status" value="1"/>
</dbReference>
<keyword evidence="5" id="KW-0963">Cytoplasm</keyword>
<keyword evidence="9" id="KW-0456">Lyase</keyword>
<dbReference type="GO" id="GO:0004612">
    <property type="term" value="F:phosphoenolpyruvate carboxykinase (ATP) activity"/>
    <property type="evidence" value="ECO:0007669"/>
    <property type="project" value="UniProtKB-EC"/>
</dbReference>
<keyword evidence="8" id="KW-0067">ATP-binding</keyword>
<dbReference type="PROSITE" id="PS00532">
    <property type="entry name" value="PEPCK_ATP"/>
    <property type="match status" value="1"/>
</dbReference>
<evidence type="ECO:0000256" key="2">
    <source>
        <dbReference type="ARBA" id="ARBA00006052"/>
    </source>
</evidence>
<protein>
    <recommendedName>
        <fullName evidence="3">phosphoenolpyruvate carboxykinase (ATP)</fullName>
        <ecNumber evidence="3">4.1.1.49</ecNumber>
    </recommendedName>
</protein>
<dbReference type="GO" id="GO:0005524">
    <property type="term" value="F:ATP binding"/>
    <property type="evidence" value="ECO:0007669"/>
    <property type="project" value="UniProtKB-KW"/>
</dbReference>
<keyword evidence="13" id="KW-1185">Reference proteome</keyword>
<dbReference type="UniPathway" id="UPA00138"/>
<comment type="catalytic activity">
    <reaction evidence="10">
        <text>oxaloacetate + ATP = phosphoenolpyruvate + ADP + CO2</text>
        <dbReference type="Rhea" id="RHEA:18617"/>
        <dbReference type="ChEBI" id="CHEBI:16452"/>
        <dbReference type="ChEBI" id="CHEBI:16526"/>
        <dbReference type="ChEBI" id="CHEBI:30616"/>
        <dbReference type="ChEBI" id="CHEBI:58702"/>
        <dbReference type="ChEBI" id="CHEBI:456216"/>
        <dbReference type="EC" id="4.1.1.49"/>
    </reaction>
</comment>
<evidence type="ECO:0000313" key="13">
    <source>
        <dbReference type="Proteomes" id="UP000027120"/>
    </source>
</evidence>
<evidence type="ECO:0000256" key="11">
    <source>
        <dbReference type="ARBA" id="ARBA00055407"/>
    </source>
</evidence>
<evidence type="ECO:0000256" key="1">
    <source>
        <dbReference type="ARBA" id="ARBA00004742"/>
    </source>
</evidence>
<evidence type="ECO:0000256" key="6">
    <source>
        <dbReference type="ARBA" id="ARBA00022741"/>
    </source>
</evidence>
<comment type="function">
    <text evidence="11">Involved in the gluconeogenesis. Catalyzes the conversion of oxaloacetate (OAA) to phosphoenolpyruvate (PEP) through direct phosphoryl transfer between the nucleoside triphosphate and OAA.</text>
</comment>
<evidence type="ECO:0000256" key="8">
    <source>
        <dbReference type="ARBA" id="ARBA00022840"/>
    </source>
</evidence>
<dbReference type="GO" id="GO:0006094">
    <property type="term" value="P:gluconeogenesis"/>
    <property type="evidence" value="ECO:0007669"/>
    <property type="project" value="UniProtKB-UniPathway"/>
</dbReference>
<comment type="pathway">
    <text evidence="1">Carbohydrate biosynthesis; gluconeogenesis.</text>
</comment>
<organism evidence="12 13">
    <name type="scientific">Citrus sinensis</name>
    <name type="common">Sweet orange</name>
    <name type="synonym">Citrus aurantium var. sinensis</name>
    <dbReference type="NCBI Taxonomy" id="2711"/>
    <lineage>
        <taxon>Eukaryota</taxon>
        <taxon>Viridiplantae</taxon>
        <taxon>Streptophyta</taxon>
        <taxon>Embryophyta</taxon>
        <taxon>Tracheophyta</taxon>
        <taxon>Spermatophyta</taxon>
        <taxon>Magnoliopsida</taxon>
        <taxon>eudicotyledons</taxon>
        <taxon>Gunneridae</taxon>
        <taxon>Pentapetalae</taxon>
        <taxon>rosids</taxon>
        <taxon>malvids</taxon>
        <taxon>Sapindales</taxon>
        <taxon>Rutaceae</taxon>
        <taxon>Aurantioideae</taxon>
        <taxon>Citrus</taxon>
    </lineage>
</organism>
<evidence type="ECO:0000256" key="7">
    <source>
        <dbReference type="ARBA" id="ARBA00022793"/>
    </source>
</evidence>
<dbReference type="InterPro" id="IPR013035">
    <property type="entry name" value="PEP_carboxykinase_C"/>
</dbReference>
<evidence type="ECO:0000256" key="4">
    <source>
        <dbReference type="ARBA" id="ARBA00022432"/>
    </source>
</evidence>
<dbReference type="EMBL" id="KK784878">
    <property type="protein sequence ID" value="KDO78738.1"/>
    <property type="molecule type" value="Genomic_DNA"/>
</dbReference>
<dbReference type="Proteomes" id="UP000027120">
    <property type="component" value="Unassembled WGS sequence"/>
</dbReference>
<evidence type="ECO:0000256" key="9">
    <source>
        <dbReference type="ARBA" id="ARBA00023239"/>
    </source>
</evidence>
<keyword evidence="7" id="KW-0210">Decarboxylase</keyword>
<dbReference type="EC" id="4.1.1.49" evidence="3"/>
<dbReference type="Gene3D" id="3.90.228.20">
    <property type="match status" value="1"/>
</dbReference>
<feature type="non-terminal residue" evidence="12">
    <location>
        <position position="1"/>
    </location>
</feature>
<keyword evidence="4" id="KW-0312">Gluconeogenesis</keyword>
<evidence type="ECO:0000256" key="3">
    <source>
        <dbReference type="ARBA" id="ARBA00012363"/>
    </source>
</evidence>
<reference evidence="12 13" key="1">
    <citation type="submission" date="2014-04" db="EMBL/GenBank/DDBJ databases">
        <authorList>
            <consortium name="International Citrus Genome Consortium"/>
            <person name="Gmitter F."/>
            <person name="Chen C."/>
            <person name="Farmerie W."/>
            <person name="Harkins T."/>
            <person name="Desany B."/>
            <person name="Mohiuddin M."/>
            <person name="Kodira C."/>
            <person name="Borodovsky M."/>
            <person name="Lomsadze A."/>
            <person name="Burns P."/>
            <person name="Jenkins J."/>
            <person name="Prochnik S."/>
            <person name="Shu S."/>
            <person name="Chapman J."/>
            <person name="Pitluck S."/>
            <person name="Schmutz J."/>
            <person name="Rokhsar D."/>
        </authorList>
    </citation>
    <scope>NUCLEOTIDE SEQUENCE</scope>
</reference>
<dbReference type="Gene3D" id="2.170.8.10">
    <property type="entry name" value="Phosphoenolpyruvate Carboxykinase, domain 2"/>
    <property type="match status" value="1"/>
</dbReference>
<dbReference type="PANTHER" id="PTHR30031:SF0">
    <property type="entry name" value="PHOSPHOENOLPYRUVATE CARBOXYKINASE (ATP)"/>
    <property type="match status" value="1"/>
</dbReference>
<proteinExistence type="inferred from homology"/>
<evidence type="ECO:0000256" key="5">
    <source>
        <dbReference type="ARBA" id="ARBA00022490"/>
    </source>
</evidence>
<dbReference type="InterPro" id="IPR015994">
    <property type="entry name" value="PEPCK_ATP_CS"/>
</dbReference>
<sequence length="360" mass="40703">MKNHDVQVFVNDQFLNWDPQNRVKVRIVSARAYHSLFMHNMCIRPTPEELENFGTPDFTIYNAGQFPCNRYTHYMTSSTSIDLNLARREMVILGTQYAGEMKKGLFSVMHYLMPKRQILSLHSGCNMGKDGDVALFFGLSGTGKTTLSTDHNRYLIGDDEHCWGDNGVSNIEGGCYAKCIDLSREKEPDIWNAIKFGAVLENVVFDEHTREVDYSDKSVTENTRAAYPIEYIPNAKIPCVGPHPKNVILLACDAFGVLPPVSKLNLAQTMYHFISGYTALLEQRMVLRSQRQHFQLALVQHLSCCILPSMQQCWLRRCRSMVLQDGSSTLDGQVEAMVVAAASSYRTLEKSLMRYTLAAC</sequence>
<evidence type="ECO:0000256" key="10">
    <source>
        <dbReference type="ARBA" id="ARBA00047371"/>
    </source>
</evidence>